<evidence type="ECO:0000256" key="1">
    <source>
        <dbReference type="ARBA" id="ARBA00022649"/>
    </source>
</evidence>
<evidence type="ECO:0000313" key="2">
    <source>
        <dbReference type="EMBL" id="KAA9040699.1"/>
    </source>
</evidence>
<keyword evidence="1" id="KW-1277">Toxin-antitoxin system</keyword>
<dbReference type="AlphaFoldDB" id="A0A5J5II56"/>
<comment type="caution">
    <text evidence="2">The sequence shown here is derived from an EMBL/GenBank/DDBJ whole genome shotgun (WGS) entry which is preliminary data.</text>
</comment>
<reference evidence="2 3" key="1">
    <citation type="submission" date="2019-09" db="EMBL/GenBank/DDBJ databases">
        <title>Draft genome sequence of Ginsengibacter sp. BR5-29.</title>
        <authorList>
            <person name="Im W.-T."/>
        </authorList>
    </citation>
    <scope>NUCLEOTIDE SEQUENCE [LARGE SCALE GENOMIC DNA]</scope>
    <source>
        <strain evidence="2 3">BR5-29</strain>
    </source>
</reference>
<accession>A0A5J5II56</accession>
<dbReference type="InterPro" id="IPR007712">
    <property type="entry name" value="RelE/ParE_toxin"/>
</dbReference>
<dbReference type="InterPro" id="IPR035093">
    <property type="entry name" value="RelE/ParE_toxin_dom_sf"/>
</dbReference>
<dbReference type="Proteomes" id="UP000326903">
    <property type="component" value="Unassembled WGS sequence"/>
</dbReference>
<proteinExistence type="predicted"/>
<evidence type="ECO:0000313" key="3">
    <source>
        <dbReference type="Proteomes" id="UP000326903"/>
    </source>
</evidence>
<sequence>MAYQLVWSAEAEDDFRNMVLYIKETWSVQSSEKFIARTYRRLEKLTSMPTLARPTSQQLIYMYKLDRKNVLFFSLEENYLILLSIYPYKRDITRSKYY</sequence>
<name>A0A5J5II56_9BACT</name>
<dbReference type="Gene3D" id="3.30.2310.20">
    <property type="entry name" value="RelE-like"/>
    <property type="match status" value="1"/>
</dbReference>
<gene>
    <name evidence="2" type="ORF">FW778_01265</name>
</gene>
<dbReference type="Pfam" id="PF05016">
    <property type="entry name" value="ParE_toxin"/>
    <property type="match status" value="1"/>
</dbReference>
<organism evidence="2 3">
    <name type="scientific">Ginsengibacter hankyongi</name>
    <dbReference type="NCBI Taxonomy" id="2607284"/>
    <lineage>
        <taxon>Bacteria</taxon>
        <taxon>Pseudomonadati</taxon>
        <taxon>Bacteroidota</taxon>
        <taxon>Chitinophagia</taxon>
        <taxon>Chitinophagales</taxon>
        <taxon>Chitinophagaceae</taxon>
        <taxon>Ginsengibacter</taxon>
    </lineage>
</organism>
<keyword evidence="3" id="KW-1185">Reference proteome</keyword>
<dbReference type="RefSeq" id="WP_150412758.1">
    <property type="nucleotide sequence ID" value="NZ_VYQF01000001.1"/>
</dbReference>
<protein>
    <submittedName>
        <fullName evidence="2">Type II toxin-antitoxin system RelE/ParE family toxin</fullName>
    </submittedName>
</protein>
<dbReference type="EMBL" id="VYQF01000001">
    <property type="protein sequence ID" value="KAA9040699.1"/>
    <property type="molecule type" value="Genomic_DNA"/>
</dbReference>